<gene>
    <name evidence="1" type="ordered locus">STM14_1444</name>
</gene>
<dbReference type="InterPro" id="IPR010557">
    <property type="entry name" value="DUF1133"/>
</dbReference>
<dbReference type="KEGG" id="seo:STM14_1444"/>
<sequence length="184" mass="21273">MIYPASTGKPGEYFRLNTLESVWIQGKLRMWGRWSYIGSGKPGNMFNQLLASRKLTKTAINEALRRLKKSGTSKPELEAFLREMMNGKQKSWLAHCTDSEAMLIDRVIGTVLAEYPALKKLIHQRYEGCGVSQRRMAELLNEQYPDWCYATCRNRIGVWLKMAEFMLYLPMREAFATDAHKIAR</sequence>
<evidence type="ECO:0000313" key="1">
    <source>
        <dbReference type="EMBL" id="ACY87930.1"/>
    </source>
</evidence>
<dbReference type="AlphaFoldDB" id="A0A0F6B0A4"/>
<dbReference type="BioCyc" id="SENT588858:STM14_RS06830-MONOMER"/>
<dbReference type="HOGENOM" id="CLU_109748_0_0_6"/>
<name>A0A0F6B0A4_SALT1</name>
<dbReference type="Pfam" id="PF06576">
    <property type="entry name" value="DUF1133"/>
    <property type="match status" value="1"/>
</dbReference>
<reference evidence="1 2" key="1">
    <citation type="journal article" date="2010" name="J. Bacteriol.">
        <title>Short-term signatures of evolutionary change in the Salmonella enterica serovar typhimurium 14028 genome.</title>
        <authorList>
            <person name="Jarvik T."/>
            <person name="Smillie C."/>
            <person name="Groisman E.A."/>
            <person name="Ochman H."/>
        </authorList>
    </citation>
    <scope>NUCLEOTIDE SEQUENCE [LARGE SCALE GENOMIC DNA]</scope>
    <source>
        <strain evidence="2">14028s / SGSC 2262</strain>
    </source>
</reference>
<dbReference type="Proteomes" id="UP000002695">
    <property type="component" value="Chromosome"/>
</dbReference>
<dbReference type="EMBL" id="CP001363">
    <property type="protein sequence ID" value="ACY87930.1"/>
    <property type="molecule type" value="Genomic_DNA"/>
</dbReference>
<dbReference type="PATRIC" id="fig|588858.6.peg.1411"/>
<protein>
    <submittedName>
        <fullName evidence="1">Bacteriophage protein</fullName>
    </submittedName>
</protein>
<evidence type="ECO:0000313" key="2">
    <source>
        <dbReference type="Proteomes" id="UP000002695"/>
    </source>
</evidence>
<proteinExistence type="predicted"/>
<organism evidence="1 2">
    <name type="scientific">Salmonella typhimurium (strain 14028s / SGSC 2262)</name>
    <dbReference type="NCBI Taxonomy" id="588858"/>
    <lineage>
        <taxon>Bacteria</taxon>
        <taxon>Pseudomonadati</taxon>
        <taxon>Pseudomonadota</taxon>
        <taxon>Gammaproteobacteria</taxon>
        <taxon>Enterobacterales</taxon>
        <taxon>Enterobacteriaceae</taxon>
        <taxon>Salmonella</taxon>
    </lineage>
</organism>
<keyword evidence="2" id="KW-1185">Reference proteome</keyword>
<dbReference type="RefSeq" id="WP_000639984.1">
    <property type="nucleotide sequence ID" value="NC_016856.1"/>
</dbReference>
<accession>A0A0F6B0A4</accession>